<keyword evidence="3" id="KW-1185">Reference proteome</keyword>
<feature type="region of interest" description="Disordered" evidence="1">
    <location>
        <begin position="1"/>
        <end position="53"/>
    </location>
</feature>
<feature type="compositionally biased region" description="Acidic residues" evidence="1">
    <location>
        <begin position="23"/>
        <end position="38"/>
    </location>
</feature>
<dbReference type="Proteomes" id="UP001454036">
    <property type="component" value="Unassembled WGS sequence"/>
</dbReference>
<evidence type="ECO:0000313" key="3">
    <source>
        <dbReference type="Proteomes" id="UP001454036"/>
    </source>
</evidence>
<dbReference type="EMBL" id="BAABME010014994">
    <property type="protein sequence ID" value="GAA0138752.1"/>
    <property type="molecule type" value="Genomic_DNA"/>
</dbReference>
<protein>
    <submittedName>
        <fullName evidence="2">Uncharacterized protein</fullName>
    </submittedName>
</protein>
<evidence type="ECO:0000313" key="2">
    <source>
        <dbReference type="EMBL" id="GAA0138752.1"/>
    </source>
</evidence>
<name>A0AAV3NIM1_LITER</name>
<reference evidence="2 3" key="1">
    <citation type="submission" date="2024-01" db="EMBL/GenBank/DDBJ databases">
        <title>The complete chloroplast genome sequence of Lithospermum erythrorhizon: insights into the phylogenetic relationship among Boraginaceae species and the maternal lineages of purple gromwells.</title>
        <authorList>
            <person name="Okada T."/>
            <person name="Watanabe K."/>
        </authorList>
    </citation>
    <scope>NUCLEOTIDE SEQUENCE [LARGE SCALE GENOMIC DNA]</scope>
</reference>
<comment type="caution">
    <text evidence="2">The sequence shown here is derived from an EMBL/GenBank/DDBJ whole genome shotgun (WGS) entry which is preliminary data.</text>
</comment>
<evidence type="ECO:0000256" key="1">
    <source>
        <dbReference type="SAM" id="MobiDB-lite"/>
    </source>
</evidence>
<dbReference type="AlphaFoldDB" id="A0AAV3NIM1"/>
<gene>
    <name evidence="2" type="ORF">LIER_34975</name>
</gene>
<sequence>MSRPRVSMPVESSQHQSSHADDATDPFDDEGLSGEDVDATTSDIVPESSSRDQYEIRGGTIEWARHLWEAENQKKWHDLLTKRKSNAMHDHGVDDVALLPGTPMRIWPCFASSTRRMQTPYSSVEKKFWTQTELARAGLGKG</sequence>
<organism evidence="2 3">
    <name type="scientific">Lithospermum erythrorhizon</name>
    <name type="common">Purple gromwell</name>
    <name type="synonym">Lithospermum officinale var. erythrorhizon</name>
    <dbReference type="NCBI Taxonomy" id="34254"/>
    <lineage>
        <taxon>Eukaryota</taxon>
        <taxon>Viridiplantae</taxon>
        <taxon>Streptophyta</taxon>
        <taxon>Embryophyta</taxon>
        <taxon>Tracheophyta</taxon>
        <taxon>Spermatophyta</taxon>
        <taxon>Magnoliopsida</taxon>
        <taxon>eudicotyledons</taxon>
        <taxon>Gunneridae</taxon>
        <taxon>Pentapetalae</taxon>
        <taxon>asterids</taxon>
        <taxon>lamiids</taxon>
        <taxon>Boraginales</taxon>
        <taxon>Boraginaceae</taxon>
        <taxon>Boraginoideae</taxon>
        <taxon>Lithospermeae</taxon>
        <taxon>Lithospermum</taxon>
    </lineage>
</organism>
<proteinExistence type="predicted"/>
<accession>A0AAV3NIM1</accession>